<keyword evidence="4" id="KW-1185">Reference proteome</keyword>
<comment type="caution">
    <text evidence="3">The sequence shown here is derived from an EMBL/GenBank/DDBJ whole genome shotgun (WGS) entry which is preliminary data.</text>
</comment>
<protein>
    <recommendedName>
        <fullName evidence="5">Lipoprotein</fullName>
    </recommendedName>
</protein>
<evidence type="ECO:0000313" key="4">
    <source>
        <dbReference type="Proteomes" id="UP000297318"/>
    </source>
</evidence>
<sequence length="147" mass="15113">MRSRRLLVLALLLPLAACTSEPAPDSTETAPSPTAVETTPVEIPGPRDLEVTRVMIQDGEVAQGQAEMLPAQSRFHVDAACLAGDPTALAAVSVLIDGASSTAKEMACDGTPVSIQMLGKPQDATVQLSLSVPEGDDVTAYAVGTAE</sequence>
<accession>A0A4Z1E976</accession>
<dbReference type="OrthoDB" id="9851791at2"/>
<feature type="signal peptide" evidence="2">
    <location>
        <begin position="1"/>
        <end position="19"/>
    </location>
</feature>
<dbReference type="AlphaFoldDB" id="A0A4Z1E976"/>
<keyword evidence="2" id="KW-0732">Signal</keyword>
<feature type="chain" id="PRO_5038407849" description="Lipoprotein" evidence="2">
    <location>
        <begin position="20"/>
        <end position="147"/>
    </location>
</feature>
<dbReference type="RefSeq" id="WP_135848357.1">
    <property type="nucleotide sequence ID" value="NZ_RHPJ01000001.1"/>
</dbReference>
<name>A0A4Z1E976_9MICO</name>
<evidence type="ECO:0000313" key="3">
    <source>
        <dbReference type="EMBL" id="TGO06097.1"/>
    </source>
</evidence>
<feature type="region of interest" description="Disordered" evidence="1">
    <location>
        <begin position="20"/>
        <end position="43"/>
    </location>
</feature>
<dbReference type="Proteomes" id="UP000297318">
    <property type="component" value="Unassembled WGS sequence"/>
</dbReference>
<evidence type="ECO:0000256" key="1">
    <source>
        <dbReference type="SAM" id="MobiDB-lite"/>
    </source>
</evidence>
<proteinExistence type="predicted"/>
<evidence type="ECO:0008006" key="5">
    <source>
        <dbReference type="Google" id="ProtNLM"/>
    </source>
</evidence>
<feature type="compositionally biased region" description="Polar residues" evidence="1">
    <location>
        <begin position="26"/>
        <end position="37"/>
    </location>
</feature>
<gene>
    <name evidence="3" type="ORF">SERN_0289</name>
</gene>
<reference evidence="3 4" key="1">
    <citation type="submission" date="2018-11" db="EMBL/GenBank/DDBJ databases">
        <title>Complete genome sequencing of the Actinobacteria Serinibacter sp. K3-2.</title>
        <authorList>
            <person name="Rakitin A.L."/>
            <person name="Beletsky A.V."/>
            <person name="Mardanov A.V."/>
            <person name="Ravin N.V."/>
            <person name="Gromova A.S."/>
            <person name="Filippova S.N."/>
            <person name="Gal'Chenko V.F."/>
        </authorList>
    </citation>
    <scope>NUCLEOTIDE SEQUENCE [LARGE SCALE GENOMIC DNA]</scope>
    <source>
        <strain evidence="3 4">K3-2</strain>
    </source>
</reference>
<evidence type="ECO:0000256" key="2">
    <source>
        <dbReference type="SAM" id="SignalP"/>
    </source>
</evidence>
<dbReference type="EMBL" id="RHPJ01000001">
    <property type="protein sequence ID" value="TGO06097.1"/>
    <property type="molecule type" value="Genomic_DNA"/>
</dbReference>
<organism evidence="3 4">
    <name type="scientific">Serinibacter arcticus</name>
    <dbReference type="NCBI Taxonomy" id="1655435"/>
    <lineage>
        <taxon>Bacteria</taxon>
        <taxon>Bacillati</taxon>
        <taxon>Actinomycetota</taxon>
        <taxon>Actinomycetes</taxon>
        <taxon>Micrococcales</taxon>
        <taxon>Beutenbergiaceae</taxon>
        <taxon>Serinibacter</taxon>
    </lineage>
</organism>